<gene>
    <name evidence="1" type="ORF">ACFQT0_00390</name>
</gene>
<accession>A0ABW2TZJ9</accession>
<dbReference type="RefSeq" id="WP_380199447.1">
    <property type="nucleotide sequence ID" value="NZ_JBHTEK010000001.1"/>
</dbReference>
<protein>
    <submittedName>
        <fullName evidence="1">Uncharacterized protein</fullName>
    </submittedName>
</protein>
<sequence>MPLLLVGLYMGWNSTRTGYFHFSSIAEINLLHYNAAGVLRQVEGPTAEERWVASVLREANTQATFAARQQLIRARAGDVLQAHPLVYAGQHLQGMAALFLDPGRYDIAQFLGVKPPAGGGFWLKSGRAAWGVRWANCPWV</sequence>
<evidence type="ECO:0000313" key="1">
    <source>
        <dbReference type="EMBL" id="MFC7666064.1"/>
    </source>
</evidence>
<comment type="caution">
    <text evidence="1">The sequence shown here is derived from an EMBL/GenBank/DDBJ whole genome shotgun (WGS) entry which is preliminary data.</text>
</comment>
<reference evidence="2" key="1">
    <citation type="journal article" date="2019" name="Int. J. Syst. Evol. Microbiol.">
        <title>The Global Catalogue of Microorganisms (GCM) 10K type strain sequencing project: providing services to taxonomists for standard genome sequencing and annotation.</title>
        <authorList>
            <consortium name="The Broad Institute Genomics Platform"/>
            <consortium name="The Broad Institute Genome Sequencing Center for Infectious Disease"/>
            <person name="Wu L."/>
            <person name="Ma J."/>
        </authorList>
    </citation>
    <scope>NUCLEOTIDE SEQUENCE [LARGE SCALE GENOMIC DNA]</scope>
    <source>
        <strain evidence="2">JCM 19635</strain>
    </source>
</reference>
<dbReference type="Proteomes" id="UP001596513">
    <property type="component" value="Unassembled WGS sequence"/>
</dbReference>
<keyword evidence="2" id="KW-1185">Reference proteome</keyword>
<dbReference type="EMBL" id="JBHTEK010000001">
    <property type="protein sequence ID" value="MFC7666064.1"/>
    <property type="molecule type" value="Genomic_DNA"/>
</dbReference>
<proteinExistence type="predicted"/>
<organism evidence="1 2">
    <name type="scientific">Hymenobacter humi</name>
    <dbReference type="NCBI Taxonomy" id="1411620"/>
    <lineage>
        <taxon>Bacteria</taxon>
        <taxon>Pseudomonadati</taxon>
        <taxon>Bacteroidota</taxon>
        <taxon>Cytophagia</taxon>
        <taxon>Cytophagales</taxon>
        <taxon>Hymenobacteraceae</taxon>
        <taxon>Hymenobacter</taxon>
    </lineage>
</organism>
<name>A0ABW2TZJ9_9BACT</name>
<evidence type="ECO:0000313" key="2">
    <source>
        <dbReference type="Proteomes" id="UP001596513"/>
    </source>
</evidence>